<dbReference type="RefSeq" id="WP_003149236.1">
    <property type="nucleotide sequence ID" value="NZ_CAADND010000443.1"/>
</dbReference>
<name>A0A9P1R8S1_PSEAI</name>
<reference evidence="2" key="1">
    <citation type="submission" date="2015-06" db="EMBL/GenBank/DDBJ databases">
        <authorList>
            <person name="Radhakrishnan Rajesh"/>
            <person name="Underwood Anthony"/>
            <person name="Al-Shahib Ali"/>
        </authorList>
    </citation>
    <scope>NUCLEOTIDE SEQUENCE [LARGE SCALE GENOMIC DNA]</scope>
    <source>
        <strain evidence="2">P19_London_7_VIM_2_05_10</strain>
    </source>
</reference>
<gene>
    <name evidence="1" type="ORF">PAERUG_P19_London_7_VIM_2_05_10_05722</name>
</gene>
<proteinExistence type="predicted"/>
<accession>A0A9P1R8S1</accession>
<organism evidence="1 2">
    <name type="scientific">Pseudomonas aeruginosa</name>
    <dbReference type="NCBI Taxonomy" id="287"/>
    <lineage>
        <taxon>Bacteria</taxon>
        <taxon>Pseudomonadati</taxon>
        <taxon>Pseudomonadota</taxon>
        <taxon>Gammaproteobacteria</taxon>
        <taxon>Pseudomonadales</taxon>
        <taxon>Pseudomonadaceae</taxon>
        <taxon>Pseudomonas</taxon>
    </lineage>
</organism>
<dbReference type="Proteomes" id="UP000045039">
    <property type="component" value="Unassembled WGS sequence"/>
</dbReference>
<comment type="caution">
    <text evidence="1">The sequence shown here is derived from an EMBL/GenBank/DDBJ whole genome shotgun (WGS) entry which is preliminary data.</text>
</comment>
<evidence type="ECO:0000313" key="1">
    <source>
        <dbReference type="EMBL" id="CRP83361.1"/>
    </source>
</evidence>
<protein>
    <submittedName>
        <fullName evidence="1">Uncharacterized protein</fullName>
    </submittedName>
</protein>
<dbReference type="AlphaFoldDB" id="A0A9P1R8S1"/>
<sequence length="197" mass="22147">MSLVDACALNAMKKLNAEQAARLDRLLWTIDTADSRSLVTRHKHRLDGYLLGLQDAGVISEEDCKTLEAEAAAREHAAAVRAEQLNRSIGGGPELERMIQDELADTIRDLARQDSPEFRGQYYGECRGMLKVLRLGEMLDEAQREQWSADIYRASLQAADQCVASGQPVDGHVVNRQRFQLQHLAERGIIPRERLPR</sequence>
<dbReference type="EMBL" id="CVVU01000245">
    <property type="protein sequence ID" value="CRP83361.1"/>
    <property type="molecule type" value="Genomic_DNA"/>
</dbReference>
<evidence type="ECO:0000313" key="2">
    <source>
        <dbReference type="Proteomes" id="UP000045039"/>
    </source>
</evidence>